<dbReference type="STRING" id="361077.A0A151ZDQ7"/>
<comment type="similarity">
    <text evidence="2">Belongs to the membrane magnesium transporter (TC 1.A.67) family.</text>
</comment>
<name>A0A151ZDQ7_TIELA</name>
<dbReference type="OMA" id="HRGRVMF"/>
<dbReference type="EMBL" id="LODT01000031">
    <property type="protein sequence ID" value="KYQ92040.1"/>
    <property type="molecule type" value="Genomic_DNA"/>
</dbReference>
<feature type="transmembrane region" description="Helical" evidence="8">
    <location>
        <begin position="45"/>
        <end position="63"/>
    </location>
</feature>
<accession>A0A151ZDQ7</accession>
<dbReference type="GO" id="GO:0022890">
    <property type="term" value="F:inorganic cation transmembrane transporter activity"/>
    <property type="evidence" value="ECO:0007669"/>
    <property type="project" value="TreeGrafter"/>
</dbReference>
<keyword evidence="7 8" id="KW-0472">Membrane</keyword>
<keyword evidence="4 8" id="KW-0812">Transmembrane</keyword>
<dbReference type="Pfam" id="PF10270">
    <property type="entry name" value="MMgT"/>
    <property type="match status" value="1"/>
</dbReference>
<evidence type="ECO:0000256" key="6">
    <source>
        <dbReference type="ARBA" id="ARBA00022989"/>
    </source>
</evidence>
<dbReference type="Proteomes" id="UP000076078">
    <property type="component" value="Unassembled WGS sequence"/>
</dbReference>
<comment type="subunit">
    <text evidence="3">Component of the ER membrane protein complex (EMC).</text>
</comment>
<comment type="caution">
    <text evidence="9">The sequence shown here is derived from an EMBL/GenBank/DDBJ whole genome shotgun (WGS) entry which is preliminary data.</text>
</comment>
<evidence type="ECO:0000256" key="5">
    <source>
        <dbReference type="ARBA" id="ARBA00022824"/>
    </source>
</evidence>
<proteinExistence type="inferred from homology"/>
<evidence type="ECO:0000256" key="2">
    <source>
        <dbReference type="ARBA" id="ARBA00006109"/>
    </source>
</evidence>
<evidence type="ECO:0000313" key="9">
    <source>
        <dbReference type="EMBL" id="KYQ92040.1"/>
    </source>
</evidence>
<comment type="subcellular location">
    <subcellularLocation>
        <location evidence="1">Endoplasmic reticulum membrane</location>
        <topology evidence="1">Multi-pass membrane protein</topology>
    </subcellularLocation>
</comment>
<protein>
    <submittedName>
        <fullName evidence="9">Putative transmembrane protein</fullName>
    </submittedName>
</protein>
<evidence type="ECO:0000256" key="1">
    <source>
        <dbReference type="ARBA" id="ARBA00004477"/>
    </source>
</evidence>
<reference evidence="9 10" key="1">
    <citation type="submission" date="2015-12" db="EMBL/GenBank/DDBJ databases">
        <title>Dictyostelia acquired genes for synthesis and detection of signals that induce cell-type specialization by lateral gene transfer from prokaryotes.</title>
        <authorList>
            <person name="Gloeckner G."/>
            <person name="Schaap P."/>
        </authorList>
    </citation>
    <scope>NUCLEOTIDE SEQUENCE [LARGE SCALE GENOMIC DNA]</scope>
    <source>
        <strain evidence="9 10">TK</strain>
    </source>
</reference>
<evidence type="ECO:0000256" key="7">
    <source>
        <dbReference type="ARBA" id="ARBA00023136"/>
    </source>
</evidence>
<dbReference type="PANTHER" id="PTHR21181">
    <property type="match status" value="1"/>
</dbReference>
<evidence type="ECO:0000256" key="4">
    <source>
        <dbReference type="ARBA" id="ARBA00022692"/>
    </source>
</evidence>
<feature type="transmembrane region" description="Helical" evidence="8">
    <location>
        <begin position="5"/>
        <end position="25"/>
    </location>
</feature>
<dbReference type="AlphaFoldDB" id="A0A151ZDQ7"/>
<dbReference type="FunCoup" id="A0A151ZDQ7">
    <property type="interactions" value="251"/>
</dbReference>
<sequence length="97" mass="11196">MNKKVAFLISIIGVLIFLHTVYSSLQHRKYLRLTDQHFEGIPNDIIFECIVSLFIFSFGVVNSQTLTPIRVSSHLSKKYKILFTHSPIITIEKKKGF</sequence>
<organism evidence="9 10">
    <name type="scientific">Tieghemostelium lacteum</name>
    <name type="common">Slime mold</name>
    <name type="synonym">Dictyostelium lacteum</name>
    <dbReference type="NCBI Taxonomy" id="361077"/>
    <lineage>
        <taxon>Eukaryota</taxon>
        <taxon>Amoebozoa</taxon>
        <taxon>Evosea</taxon>
        <taxon>Eumycetozoa</taxon>
        <taxon>Dictyostelia</taxon>
        <taxon>Dictyosteliales</taxon>
        <taxon>Raperosteliaceae</taxon>
        <taxon>Tieghemostelium</taxon>
    </lineage>
</organism>
<dbReference type="GO" id="GO:0005794">
    <property type="term" value="C:Golgi apparatus"/>
    <property type="evidence" value="ECO:0007669"/>
    <property type="project" value="TreeGrafter"/>
</dbReference>
<dbReference type="GO" id="GO:0005769">
    <property type="term" value="C:early endosome"/>
    <property type="evidence" value="ECO:0007669"/>
    <property type="project" value="TreeGrafter"/>
</dbReference>
<keyword evidence="6 8" id="KW-1133">Transmembrane helix</keyword>
<gene>
    <name evidence="9" type="ORF">DLAC_06871</name>
</gene>
<dbReference type="InParanoid" id="A0A151ZDQ7"/>
<dbReference type="PANTHER" id="PTHR21181:SF7">
    <property type="entry name" value="ER MEMBRANE PROTEIN COMPLEX SUBUNIT 5"/>
    <property type="match status" value="1"/>
</dbReference>
<evidence type="ECO:0000313" key="10">
    <source>
        <dbReference type="Proteomes" id="UP000076078"/>
    </source>
</evidence>
<keyword evidence="10" id="KW-1185">Reference proteome</keyword>
<dbReference type="GO" id="GO:0005886">
    <property type="term" value="C:plasma membrane"/>
    <property type="evidence" value="ECO:0007669"/>
    <property type="project" value="TreeGrafter"/>
</dbReference>
<dbReference type="GO" id="GO:0072546">
    <property type="term" value="C:EMC complex"/>
    <property type="evidence" value="ECO:0007669"/>
    <property type="project" value="TreeGrafter"/>
</dbReference>
<dbReference type="OrthoDB" id="44756at2759"/>
<keyword evidence="5" id="KW-0256">Endoplasmic reticulum</keyword>
<evidence type="ECO:0000256" key="8">
    <source>
        <dbReference type="SAM" id="Phobius"/>
    </source>
</evidence>
<dbReference type="InterPro" id="IPR018937">
    <property type="entry name" value="MMgT"/>
</dbReference>
<evidence type="ECO:0000256" key="3">
    <source>
        <dbReference type="ARBA" id="ARBA00011276"/>
    </source>
</evidence>